<organism evidence="1 2">
    <name type="scientific">Borreliella lusitaniae</name>
    <dbReference type="NCBI Taxonomy" id="100177"/>
    <lineage>
        <taxon>Bacteria</taxon>
        <taxon>Pseudomonadati</taxon>
        <taxon>Spirochaetota</taxon>
        <taxon>Spirochaetia</taxon>
        <taxon>Spirochaetales</taxon>
        <taxon>Borreliaceae</taxon>
        <taxon>Borreliella</taxon>
    </lineage>
</organism>
<name>A0ABZ0CJ07_9SPIR</name>
<keyword evidence="2" id="KW-1185">Reference proteome</keyword>
<keyword evidence="1" id="KW-0614">Plasmid</keyword>
<dbReference type="Proteomes" id="UP001301963">
    <property type="component" value="Plasmid lp54"/>
</dbReference>
<dbReference type="InterPro" id="IPR008505">
    <property type="entry name" value="DUF787"/>
</dbReference>
<protein>
    <submittedName>
        <fullName evidence="1">DUF787 family protein</fullName>
    </submittedName>
</protein>
<proteinExistence type="predicted"/>
<reference evidence="1" key="1">
    <citation type="submission" date="2023-07" db="EMBL/GenBank/DDBJ databases">
        <title>Genome sequencing of multiple Borrelia sensu lato isolates.</title>
        <authorList>
            <person name="Mongodin E.F."/>
            <person name="Rudenko N."/>
            <person name="Fraser C.M."/>
            <person name="Schutzer S."/>
            <person name="Luft B."/>
            <person name="Morgan R."/>
            <person name="Chastens S."/>
            <person name="Qiu W."/>
        </authorList>
    </citation>
    <scope>NUCLEOTIDE SEQUENCE [LARGE SCALE GENOMIC DNA]</scope>
    <source>
        <strain evidence="1">PotiB3</strain>
    </source>
</reference>
<dbReference type="Pfam" id="PF05619">
    <property type="entry name" value="DUF787"/>
    <property type="match status" value="1"/>
</dbReference>
<geneLocation type="plasmid" evidence="1 2">
    <name>lp54</name>
</geneLocation>
<gene>
    <name evidence="1" type="ORF">QIA44_04815</name>
</gene>
<sequence>MPKDTISVSLVQNRLTANNINYYSPLLIYKSNVLASKYLALSVTNFEDLVKKLEIQKSQESDSSKRKIAETELSVLQKSIGDFFSQDGLKSVDFYVYTQIKEIKDFLKSNLHPFVVFLNQAEDTISSDFEALRKAYNFIVISTKDSNLPNFLKEKSKSELKNIIAFYSGNQNLHLKFAAVYLHQASIFHSVNPYAMILNASPVYDDSLIDSLRKSNINFYSLLNETGNDGILALKEGVTLSGDPIDEAFTLYYIKNESIKELIRIWNKNNRANSKLSALNLDSNLPNEYTAGLECFFHELKERGLIVSYKEIRLKINSSQGLSLSLEVALKYNESFNSVNLIITSQEINEYLRRDAK</sequence>
<dbReference type="RefSeq" id="WP_316384085.1">
    <property type="nucleotide sequence ID" value="NZ_CP132471.1"/>
</dbReference>
<evidence type="ECO:0000313" key="1">
    <source>
        <dbReference type="EMBL" id="WNY69154.1"/>
    </source>
</evidence>
<accession>A0ABZ0CJ07</accession>
<evidence type="ECO:0000313" key="2">
    <source>
        <dbReference type="Proteomes" id="UP001301963"/>
    </source>
</evidence>
<dbReference type="EMBL" id="CP132471">
    <property type="protein sequence ID" value="WNY69154.1"/>
    <property type="molecule type" value="Genomic_DNA"/>
</dbReference>